<evidence type="ECO:0000256" key="3">
    <source>
        <dbReference type="ARBA" id="ARBA00022692"/>
    </source>
</evidence>
<evidence type="ECO:0000259" key="9">
    <source>
        <dbReference type="Pfam" id="PF07940"/>
    </source>
</evidence>
<dbReference type="Gene3D" id="2.70.98.70">
    <property type="match status" value="1"/>
</dbReference>
<evidence type="ECO:0000256" key="7">
    <source>
        <dbReference type="ARBA" id="ARBA00023180"/>
    </source>
</evidence>
<evidence type="ECO:0000256" key="1">
    <source>
        <dbReference type="ARBA" id="ARBA00004141"/>
    </source>
</evidence>
<dbReference type="Gene3D" id="1.50.10.100">
    <property type="entry name" value="Chondroitin AC/alginate lyase"/>
    <property type="match status" value="1"/>
</dbReference>
<dbReference type="InterPro" id="IPR013783">
    <property type="entry name" value="Ig-like_fold"/>
</dbReference>
<dbReference type="SUPFAM" id="SSF48230">
    <property type="entry name" value="Chondroitin AC/alginate lyase"/>
    <property type="match status" value="1"/>
</dbReference>
<dbReference type="InterPro" id="IPR052447">
    <property type="entry name" value="Dermatan-Sulfate_Isomerase"/>
</dbReference>
<gene>
    <name evidence="11" type="ORF">I2H36_18615</name>
</gene>
<dbReference type="EMBL" id="JADQDN010000015">
    <property type="protein sequence ID" value="MBF9198050.1"/>
    <property type="molecule type" value="Genomic_DNA"/>
</dbReference>
<evidence type="ECO:0000256" key="5">
    <source>
        <dbReference type="ARBA" id="ARBA00022989"/>
    </source>
</evidence>
<dbReference type="Pfam" id="PF07940">
    <property type="entry name" value="Hepar_II_III_C"/>
    <property type="match status" value="1"/>
</dbReference>
<dbReference type="InterPro" id="IPR032518">
    <property type="entry name" value="HepII_N"/>
</dbReference>
<feature type="domain" description="Heparinase II N-terminal" evidence="10">
    <location>
        <begin position="76"/>
        <end position="459"/>
    </location>
</feature>
<proteinExistence type="predicted"/>
<dbReference type="Pfam" id="PF16332">
    <property type="entry name" value="DUF4962"/>
    <property type="match status" value="1"/>
</dbReference>
<evidence type="ECO:0000256" key="2">
    <source>
        <dbReference type="ARBA" id="ARBA00004196"/>
    </source>
</evidence>
<organism evidence="11 12">
    <name type="scientific">Microvirga terrestris</name>
    <dbReference type="NCBI Taxonomy" id="2791024"/>
    <lineage>
        <taxon>Bacteria</taxon>
        <taxon>Pseudomonadati</taxon>
        <taxon>Pseudomonadota</taxon>
        <taxon>Alphaproteobacteria</taxon>
        <taxon>Hyphomicrobiales</taxon>
        <taxon>Methylobacteriaceae</taxon>
        <taxon>Microvirga</taxon>
    </lineage>
</organism>
<name>A0ABS0HY34_9HYPH</name>
<keyword evidence="6" id="KW-0472">Membrane</keyword>
<keyword evidence="12" id="KW-1185">Reference proteome</keyword>
<dbReference type="Proteomes" id="UP000611708">
    <property type="component" value="Unassembled WGS sequence"/>
</dbReference>
<evidence type="ECO:0000313" key="12">
    <source>
        <dbReference type="Proteomes" id="UP000611708"/>
    </source>
</evidence>
<evidence type="ECO:0000313" key="11">
    <source>
        <dbReference type="EMBL" id="MBF9198050.1"/>
    </source>
</evidence>
<dbReference type="PIRSF" id="PIRSF034409">
    <property type="entry name" value="Oligosach_lyase"/>
    <property type="match status" value="1"/>
</dbReference>
<comment type="subcellular location">
    <subcellularLocation>
        <location evidence="2">Cell envelope</location>
    </subcellularLocation>
    <subcellularLocation>
        <location evidence="1">Membrane</location>
        <topology evidence="1">Multi-pass membrane protein</topology>
    </subcellularLocation>
</comment>
<dbReference type="Gene3D" id="2.60.40.10">
    <property type="entry name" value="Immunoglobulins"/>
    <property type="match status" value="1"/>
</dbReference>
<keyword evidence="5" id="KW-1133">Transmembrane helix</keyword>
<dbReference type="InterPro" id="IPR012364">
    <property type="entry name" value="Oligosacch_lyase"/>
</dbReference>
<dbReference type="InterPro" id="IPR012480">
    <property type="entry name" value="Hepar_II_III_C"/>
</dbReference>
<keyword evidence="7" id="KW-0325">Glycoprotein</keyword>
<keyword evidence="8" id="KW-0413">Isomerase</keyword>
<dbReference type="RefSeq" id="WP_196265398.1">
    <property type="nucleotide sequence ID" value="NZ_JADQDN010000015.1"/>
</dbReference>
<accession>A0ABS0HY34</accession>
<evidence type="ECO:0000256" key="4">
    <source>
        <dbReference type="ARBA" id="ARBA00022729"/>
    </source>
</evidence>
<evidence type="ECO:0000256" key="6">
    <source>
        <dbReference type="ARBA" id="ARBA00023136"/>
    </source>
</evidence>
<reference evidence="11 12" key="1">
    <citation type="submission" date="2020-11" db="EMBL/GenBank/DDBJ databases">
        <authorList>
            <person name="Kim M.K."/>
        </authorList>
    </citation>
    <scope>NUCLEOTIDE SEQUENCE [LARGE SCALE GENOMIC DNA]</scope>
    <source>
        <strain evidence="11 12">BT290</strain>
    </source>
</reference>
<evidence type="ECO:0000256" key="8">
    <source>
        <dbReference type="ARBA" id="ARBA00023235"/>
    </source>
</evidence>
<protein>
    <submittedName>
        <fullName evidence="11">DUF4962 domain-containing protein</fullName>
    </submittedName>
</protein>
<evidence type="ECO:0000259" key="10">
    <source>
        <dbReference type="Pfam" id="PF16332"/>
    </source>
</evidence>
<dbReference type="PANTHER" id="PTHR15532">
    <property type="match status" value="1"/>
</dbReference>
<dbReference type="PANTHER" id="PTHR15532:SF5">
    <property type="entry name" value="SULFOTRANSFERASE DOMAIN-CONTAINING PROTEIN"/>
    <property type="match status" value="1"/>
</dbReference>
<feature type="domain" description="Heparinase II/III-like C-terminal" evidence="9">
    <location>
        <begin position="495"/>
        <end position="741"/>
    </location>
</feature>
<dbReference type="InterPro" id="IPR008929">
    <property type="entry name" value="Chondroitin_lyas"/>
</dbReference>
<sequence length="778" mass="88031">MSTSVQSLSAAKQPILDQPKAGTLTVKYRPDAETVYENPPRFVWLPTLDEGSRYVLKVTESSSVNAEPLFIYEDLRRNFFTPDHAYAPGEYSWAYAVWDPDQGAAASAWSESRRFTVPVDLNPVPLPSGTTRANAAPQSHPRLWLNQDKARAFAAALKDNPDQCGFRNFYERSVKPWIDRPIIAEPAPYPNNKRVASLWRQMYIDCQEVIYAIRHLAIAGRLLEDEELLVRAKEWLLAVADWDVLGPTSRAYNDEAAFRVASALAWGYDWLYGCLDAQERMIVRSALLARTREIADHVIGHARIHIFPYDSHAVRALSAVLTPCCIALLDDEDEEIREWLDYTVEYLFSIYSPWGAEDGGWAEGPHYWTTGMAYLLEAAGLIRNYYGIDVLQRTFFQATGSFPLYTKAPGVRRTCFGDDSTMGDPPSLKTGYNMRQFAGATGNGHYQWYFEQVRRDDPGTEDLFYNYGWWDFAFEDLQYAHDLTAVEARPPTDLPLLHVFDDIGWVALQKDMSDPTRHLQFVFKSSPYGSLSHSHGDQNAFLLRAFGEDLAIQGGYYVAFNSSMHRLWRRQTRSKNAILIGGRGQYAERDKALGKAASGRLLAVKQDATSIFMSGDATAAYQSLNPGVKLAQRDVHFVRERYFVIVDRVSLDEPEPITFLFHTENEMEIGGQTFRVTGKQAGLYGHFVFSSAGKPVLRQHQGFPDVDPAEIEGLPLQWHLAAEVPAARQHNLVSLLVPYALSEPSRVLHFIDDQGFSTDLYFVDENDQEFSVVLPKQF</sequence>
<comment type="caution">
    <text evidence="11">The sequence shown here is derived from an EMBL/GenBank/DDBJ whole genome shotgun (WGS) entry which is preliminary data.</text>
</comment>
<keyword evidence="3" id="KW-0812">Transmembrane</keyword>
<keyword evidence="4" id="KW-0732">Signal</keyword>